<dbReference type="InterPro" id="IPR036864">
    <property type="entry name" value="Zn2-C6_fun-type_DNA-bd_sf"/>
</dbReference>
<dbReference type="Proteomes" id="UP001274830">
    <property type="component" value="Unassembled WGS sequence"/>
</dbReference>
<evidence type="ECO:0000313" key="6">
    <source>
        <dbReference type="Proteomes" id="UP001274830"/>
    </source>
</evidence>
<dbReference type="Gene3D" id="4.10.240.10">
    <property type="entry name" value="Zn(2)-C6 fungal-type DNA-binding domain"/>
    <property type="match status" value="1"/>
</dbReference>
<dbReference type="SUPFAM" id="SSF57701">
    <property type="entry name" value="Zn2/Cys6 DNA-binding domain"/>
    <property type="match status" value="1"/>
</dbReference>
<comment type="caution">
    <text evidence="5">The sequence shown here is derived from an EMBL/GenBank/DDBJ whole genome shotgun (WGS) entry which is preliminary data.</text>
</comment>
<sequence length="262" mass="29960">MAAPNSTADFGDMIPRAGMDRKDRNRTAQRNFRQRQVQFVQDMEDGIGLLQNKRSLLHANNELLRSQLDNLKIENEVLQAAVAKPTSIFIFPQPVSTSSPESDTSTAEYLQSSRRAFVPLITPKTSRDVKHNHCRQPVPRRAHTKSKTGCKTCKLRKVKCDETTPLCNNCARHFTNLRTCDFDELDHTFVDLPANNLVDKQNRQQLSKRPLSVEEVWHLLQSHPRYLLDRIDLDRFAQDLRALVLSEDKALSFDGDQVLALI</sequence>
<name>A0AAE0WIU4_9PEZI</name>
<dbReference type="AlphaFoldDB" id="A0AAE0WIU4"/>
<keyword evidence="6" id="KW-1185">Reference proteome</keyword>
<evidence type="ECO:0000256" key="1">
    <source>
        <dbReference type="ARBA" id="ARBA00023242"/>
    </source>
</evidence>
<gene>
    <name evidence="5" type="ORF">LTR78_008834</name>
</gene>
<dbReference type="GO" id="GO:0000981">
    <property type="term" value="F:DNA-binding transcription factor activity, RNA polymerase II-specific"/>
    <property type="evidence" value="ECO:0007669"/>
    <property type="project" value="InterPro"/>
</dbReference>
<dbReference type="InterPro" id="IPR001138">
    <property type="entry name" value="Zn2Cys6_DnaBD"/>
</dbReference>
<reference evidence="5" key="1">
    <citation type="submission" date="2023-07" db="EMBL/GenBank/DDBJ databases">
        <title>Black Yeasts Isolated from many extreme environments.</title>
        <authorList>
            <person name="Coleine C."/>
            <person name="Stajich J.E."/>
            <person name="Selbmann L."/>
        </authorList>
    </citation>
    <scope>NUCLEOTIDE SEQUENCE</scope>
    <source>
        <strain evidence="5">CCFEE 5485</strain>
    </source>
</reference>
<dbReference type="PANTHER" id="PTHR47657">
    <property type="entry name" value="STEROL REGULATORY ELEMENT-BINDING PROTEIN ECM22"/>
    <property type="match status" value="1"/>
</dbReference>
<protein>
    <recommendedName>
        <fullName evidence="4">Zn(2)-C6 fungal-type domain-containing protein</fullName>
    </recommendedName>
</protein>
<evidence type="ECO:0000256" key="2">
    <source>
        <dbReference type="SAM" id="Coils"/>
    </source>
</evidence>
<dbReference type="InterPro" id="IPR004827">
    <property type="entry name" value="bZIP"/>
</dbReference>
<dbReference type="PROSITE" id="PS00036">
    <property type="entry name" value="BZIP_BASIC"/>
    <property type="match status" value="1"/>
</dbReference>
<dbReference type="SUPFAM" id="SSF57959">
    <property type="entry name" value="Leucine zipper domain"/>
    <property type="match status" value="1"/>
</dbReference>
<evidence type="ECO:0000313" key="5">
    <source>
        <dbReference type="EMBL" id="KAK3671199.1"/>
    </source>
</evidence>
<proteinExistence type="predicted"/>
<organism evidence="5 6">
    <name type="scientific">Recurvomyces mirabilis</name>
    <dbReference type="NCBI Taxonomy" id="574656"/>
    <lineage>
        <taxon>Eukaryota</taxon>
        <taxon>Fungi</taxon>
        <taxon>Dikarya</taxon>
        <taxon>Ascomycota</taxon>
        <taxon>Pezizomycotina</taxon>
        <taxon>Dothideomycetes</taxon>
        <taxon>Dothideomycetidae</taxon>
        <taxon>Mycosphaerellales</taxon>
        <taxon>Teratosphaeriaceae</taxon>
        <taxon>Recurvomyces</taxon>
    </lineage>
</organism>
<dbReference type="SMART" id="SM00066">
    <property type="entry name" value="GAL4"/>
    <property type="match status" value="1"/>
</dbReference>
<dbReference type="Pfam" id="PF00172">
    <property type="entry name" value="Zn_clus"/>
    <property type="match status" value="1"/>
</dbReference>
<dbReference type="PROSITE" id="PS50048">
    <property type="entry name" value="ZN2_CY6_FUNGAL_2"/>
    <property type="match status" value="1"/>
</dbReference>
<dbReference type="CDD" id="cd00067">
    <property type="entry name" value="GAL4"/>
    <property type="match status" value="1"/>
</dbReference>
<feature type="domain" description="Zn(2)-C6 fungal-type" evidence="4">
    <location>
        <begin position="149"/>
        <end position="182"/>
    </location>
</feature>
<accession>A0AAE0WIU4</accession>
<dbReference type="GO" id="GO:0008270">
    <property type="term" value="F:zinc ion binding"/>
    <property type="evidence" value="ECO:0007669"/>
    <property type="project" value="InterPro"/>
</dbReference>
<evidence type="ECO:0000256" key="3">
    <source>
        <dbReference type="SAM" id="MobiDB-lite"/>
    </source>
</evidence>
<dbReference type="PANTHER" id="PTHR47657:SF7">
    <property type="entry name" value="STEROL REGULATORY ELEMENT-BINDING PROTEIN ECM22"/>
    <property type="match status" value="1"/>
</dbReference>
<dbReference type="InterPro" id="IPR052400">
    <property type="entry name" value="Zn2-C6_fungal_TF"/>
</dbReference>
<evidence type="ECO:0000259" key="4">
    <source>
        <dbReference type="PROSITE" id="PS50048"/>
    </source>
</evidence>
<dbReference type="InterPro" id="IPR046347">
    <property type="entry name" value="bZIP_sf"/>
</dbReference>
<dbReference type="EMBL" id="JAUTXT010000045">
    <property type="protein sequence ID" value="KAK3671199.1"/>
    <property type="molecule type" value="Genomic_DNA"/>
</dbReference>
<feature type="region of interest" description="Disordered" evidence="3">
    <location>
        <begin position="1"/>
        <end position="32"/>
    </location>
</feature>
<feature type="coiled-coil region" evidence="2">
    <location>
        <begin position="54"/>
        <end position="81"/>
    </location>
</feature>
<keyword evidence="2" id="KW-0175">Coiled coil</keyword>
<keyword evidence="1" id="KW-0539">Nucleus</keyword>
<dbReference type="Gene3D" id="1.20.5.170">
    <property type="match status" value="1"/>
</dbReference>